<feature type="region of interest" description="Disordered" evidence="5">
    <location>
        <begin position="573"/>
        <end position="597"/>
    </location>
</feature>
<feature type="transmembrane region" description="Helical" evidence="6">
    <location>
        <begin position="501"/>
        <end position="523"/>
    </location>
</feature>
<dbReference type="Proteomes" id="UP000735302">
    <property type="component" value="Unassembled WGS sequence"/>
</dbReference>
<comment type="caution">
    <text evidence="8">The sequence shown here is derived from an EMBL/GenBank/DDBJ whole genome shotgun (WGS) entry which is preliminary data.</text>
</comment>
<dbReference type="GO" id="GO:0004930">
    <property type="term" value="F:G protein-coupled receptor activity"/>
    <property type="evidence" value="ECO:0007669"/>
    <property type="project" value="InterPro"/>
</dbReference>
<dbReference type="PANTHER" id="PTHR45902">
    <property type="entry name" value="LATROPHILIN RECEPTOR-LIKE PROTEIN A"/>
    <property type="match status" value="1"/>
</dbReference>
<evidence type="ECO:0000256" key="1">
    <source>
        <dbReference type="ARBA" id="ARBA00004141"/>
    </source>
</evidence>
<sequence>MFLSLSGVAYELYFGLRSDQPIDLSGDNDLLHYLPAEMETYLSAVMLRNTVKIQDFAMAFNTTDREGLCGQVSRHLGLYARLVNVSATDQATLQRHLLDLRHARFTLNMGRWTMGFQAYPSEKTWHSMHPTRRQSPQTLSACVIIVSNSHLEQTREGIRIVGTTTPDPAVVREPPLPVIRISSLLECPKIALTPDEFTLPPNGHGDNLHLKWEGAGNLTENKYLLTMEGNVSICLEDFLSKLGFDRSKRSHAEKIVVSVLLPISIMCLLATLSVFLAFSALRNLPGKTNIIFVICLLCSQAALFLVYLESDVRTQACAVKGAVAHYFGLSVFVAQAACSYHVYTAFTTMHLSSVLKREGKYLAVYCAVTFILPLLIVGVVVTLNVFSASGSPSRSPGDSTPSSIDTARHNSVSYFGYGGGALCLLSTPLAVWVSLLLPVIVFLAAAVALFALTYSSLRHTIKDLETSSRDIRHVHFYFRVSLMTSLAWILAIVGHVTALPIFRIAFVVVYCFVGCYTFFTLVLTRQVTRLVTGCCCGSRRPPMGRTSLNLKMVPATECHARNPCIVATGFKPTGSRTEGRRGGRGSGRAPILEGEAKNTDTLKPEEIDYRQSGEYEQYFFNQEGGAQGVRFAETAH</sequence>
<feature type="transmembrane region" description="Helical" evidence="6">
    <location>
        <begin position="429"/>
        <end position="455"/>
    </location>
</feature>
<keyword evidence="4 6" id="KW-0472">Membrane</keyword>
<evidence type="ECO:0000313" key="9">
    <source>
        <dbReference type="Proteomes" id="UP000735302"/>
    </source>
</evidence>
<keyword evidence="8" id="KW-0675">Receptor</keyword>
<keyword evidence="3 6" id="KW-1133">Transmembrane helix</keyword>
<feature type="transmembrane region" description="Helical" evidence="6">
    <location>
        <begin position="476"/>
        <end position="495"/>
    </location>
</feature>
<feature type="domain" description="G-protein coupled receptors family 2 profile 2" evidence="7">
    <location>
        <begin position="253"/>
        <end position="525"/>
    </location>
</feature>
<evidence type="ECO:0000256" key="5">
    <source>
        <dbReference type="SAM" id="MobiDB-lite"/>
    </source>
</evidence>
<gene>
    <name evidence="8" type="ORF">PoB_000889100</name>
</gene>
<dbReference type="EMBL" id="BLXT01000977">
    <property type="protein sequence ID" value="GFN82385.1"/>
    <property type="molecule type" value="Genomic_DNA"/>
</dbReference>
<reference evidence="8 9" key="1">
    <citation type="journal article" date="2021" name="Elife">
        <title>Chloroplast acquisition without the gene transfer in kleptoplastic sea slugs, Plakobranchus ocellatus.</title>
        <authorList>
            <person name="Maeda T."/>
            <person name="Takahashi S."/>
            <person name="Yoshida T."/>
            <person name="Shimamura S."/>
            <person name="Takaki Y."/>
            <person name="Nagai Y."/>
            <person name="Toyoda A."/>
            <person name="Suzuki Y."/>
            <person name="Arimoto A."/>
            <person name="Ishii H."/>
            <person name="Satoh N."/>
            <person name="Nishiyama T."/>
            <person name="Hasebe M."/>
            <person name="Maruyama T."/>
            <person name="Minagawa J."/>
            <person name="Obokata J."/>
            <person name="Shigenobu S."/>
        </authorList>
    </citation>
    <scope>NUCLEOTIDE SEQUENCE [LARGE SCALE GENOMIC DNA]</scope>
</reference>
<keyword evidence="2 6" id="KW-0812">Transmembrane</keyword>
<feature type="transmembrane region" description="Helical" evidence="6">
    <location>
        <begin position="323"/>
        <end position="342"/>
    </location>
</feature>
<evidence type="ECO:0000259" key="7">
    <source>
        <dbReference type="PROSITE" id="PS50261"/>
    </source>
</evidence>
<feature type="transmembrane region" description="Helical" evidence="6">
    <location>
        <begin position="255"/>
        <end position="278"/>
    </location>
</feature>
<dbReference type="GO" id="GO:0016020">
    <property type="term" value="C:membrane"/>
    <property type="evidence" value="ECO:0007669"/>
    <property type="project" value="UniProtKB-SubCell"/>
</dbReference>
<dbReference type="InterPro" id="IPR000832">
    <property type="entry name" value="GPCR_2_secretin-like"/>
</dbReference>
<dbReference type="InterPro" id="IPR017981">
    <property type="entry name" value="GPCR_2-like_7TM"/>
</dbReference>
<evidence type="ECO:0000313" key="8">
    <source>
        <dbReference type="EMBL" id="GFN82385.1"/>
    </source>
</evidence>
<comment type="subcellular location">
    <subcellularLocation>
        <location evidence="1">Membrane</location>
        <topology evidence="1">Multi-pass membrane protein</topology>
    </subcellularLocation>
</comment>
<name>A0AAV3Y581_9GAST</name>
<dbReference type="PANTHER" id="PTHR45902:SF4">
    <property type="entry name" value="G-PROTEIN COUPLED RECEPTORS FAMILY 2 PROFILE 2 DOMAIN-CONTAINING PROTEIN"/>
    <property type="match status" value="1"/>
</dbReference>
<accession>A0AAV3Y581</accession>
<protein>
    <submittedName>
        <fullName evidence="8">Peptide receptor gpcr</fullName>
    </submittedName>
</protein>
<proteinExistence type="predicted"/>
<evidence type="ECO:0000256" key="4">
    <source>
        <dbReference type="ARBA" id="ARBA00023136"/>
    </source>
</evidence>
<evidence type="ECO:0000256" key="6">
    <source>
        <dbReference type="SAM" id="Phobius"/>
    </source>
</evidence>
<dbReference type="GO" id="GO:0007166">
    <property type="term" value="P:cell surface receptor signaling pathway"/>
    <property type="evidence" value="ECO:0007669"/>
    <property type="project" value="InterPro"/>
</dbReference>
<feature type="transmembrane region" description="Helical" evidence="6">
    <location>
        <begin position="362"/>
        <end position="386"/>
    </location>
</feature>
<keyword evidence="9" id="KW-1185">Reference proteome</keyword>
<dbReference type="PROSITE" id="PS50261">
    <property type="entry name" value="G_PROTEIN_RECEP_F2_4"/>
    <property type="match status" value="1"/>
</dbReference>
<feature type="transmembrane region" description="Helical" evidence="6">
    <location>
        <begin position="290"/>
        <end position="308"/>
    </location>
</feature>
<dbReference type="InterPro" id="IPR053231">
    <property type="entry name" value="GPCR_LN-TM7"/>
</dbReference>
<evidence type="ECO:0000256" key="3">
    <source>
        <dbReference type="ARBA" id="ARBA00022989"/>
    </source>
</evidence>
<organism evidence="8 9">
    <name type="scientific">Plakobranchus ocellatus</name>
    <dbReference type="NCBI Taxonomy" id="259542"/>
    <lineage>
        <taxon>Eukaryota</taxon>
        <taxon>Metazoa</taxon>
        <taxon>Spiralia</taxon>
        <taxon>Lophotrochozoa</taxon>
        <taxon>Mollusca</taxon>
        <taxon>Gastropoda</taxon>
        <taxon>Heterobranchia</taxon>
        <taxon>Euthyneura</taxon>
        <taxon>Panpulmonata</taxon>
        <taxon>Sacoglossa</taxon>
        <taxon>Placobranchoidea</taxon>
        <taxon>Plakobranchidae</taxon>
        <taxon>Plakobranchus</taxon>
    </lineage>
</organism>
<dbReference type="AlphaFoldDB" id="A0AAV3Y581"/>
<dbReference type="Gene3D" id="1.20.1070.10">
    <property type="entry name" value="Rhodopsin 7-helix transmembrane proteins"/>
    <property type="match status" value="1"/>
</dbReference>
<dbReference type="Pfam" id="PF00002">
    <property type="entry name" value="7tm_2"/>
    <property type="match status" value="1"/>
</dbReference>
<evidence type="ECO:0000256" key="2">
    <source>
        <dbReference type="ARBA" id="ARBA00022692"/>
    </source>
</evidence>